<dbReference type="Proteomes" id="UP001443563">
    <property type="component" value="Unassembled WGS sequence"/>
</dbReference>
<feature type="non-terminal residue" evidence="1">
    <location>
        <position position="1"/>
    </location>
</feature>
<dbReference type="EMBL" id="JBAMZM010000001">
    <property type="protein sequence ID" value="KAL0514371.1"/>
    <property type="molecule type" value="Genomic_DNA"/>
</dbReference>
<proteinExistence type="predicted"/>
<keyword evidence="2" id="KW-1185">Reference proteome</keyword>
<protein>
    <submittedName>
        <fullName evidence="1">Uncharacterized protein</fullName>
    </submittedName>
</protein>
<gene>
    <name evidence="1" type="ORF">Q4I29_000248</name>
</gene>
<organism evidence="1 2">
    <name type="scientific">Leishmania shawi</name>
    <dbReference type="NCBI Taxonomy" id="5680"/>
    <lineage>
        <taxon>Eukaryota</taxon>
        <taxon>Discoba</taxon>
        <taxon>Euglenozoa</taxon>
        <taxon>Kinetoplastea</taxon>
        <taxon>Metakinetoplastina</taxon>
        <taxon>Trypanosomatida</taxon>
        <taxon>Trypanosomatidae</taxon>
        <taxon>Leishmaniinae</taxon>
        <taxon>Leishmania</taxon>
        <taxon>Leishmania guyanensis species complex</taxon>
    </lineage>
</organism>
<accession>A0ABR3EGL8</accession>
<name>A0ABR3EGL8_9TRYP</name>
<evidence type="ECO:0000313" key="1">
    <source>
        <dbReference type="EMBL" id="KAL0514371.1"/>
    </source>
</evidence>
<comment type="caution">
    <text evidence="1">The sequence shown here is derived from an EMBL/GenBank/DDBJ whole genome shotgun (WGS) entry which is preliminary data.</text>
</comment>
<evidence type="ECO:0000313" key="2">
    <source>
        <dbReference type="Proteomes" id="UP001443563"/>
    </source>
</evidence>
<reference evidence="1 2" key="1">
    <citation type="submission" date="2024-02" db="EMBL/GenBank/DDBJ databases">
        <title>FIRST GENOME SEQUENCES OF Leishmania (Viannia) shawi, Leishmania (Viannia) lindenbergi AND Leishmania (Viannia) utingensis.</title>
        <authorList>
            <person name="Resadore F."/>
            <person name="Custodio M.G.F."/>
            <person name="Boite M.C."/>
            <person name="Cupolillo E."/>
            <person name="Ferreira G.E.M."/>
        </authorList>
    </citation>
    <scope>NUCLEOTIDE SEQUENCE [LARGE SCALE GENOMIC DNA]</scope>
    <source>
        <strain evidence="1 2">MCEB/BR/1984/M8408</strain>
    </source>
</reference>
<sequence>RVGTSHTMGSVPARLARIPSDPGCLLLWGACATSRGA</sequence>